<keyword evidence="4" id="KW-0949">S-adenosyl-L-methionine</keyword>
<reference evidence="7" key="1">
    <citation type="submission" date="2015-11" db="EMBL/GenBank/DDBJ databases">
        <authorList>
            <person name="Dugat-Bony E."/>
        </authorList>
    </citation>
    <scope>NUCLEOTIDE SEQUENCE [LARGE SCALE GENOMIC DNA]</scope>
    <source>
        <strain evidence="7">Mu292</strain>
    </source>
</reference>
<proteinExistence type="inferred from homology"/>
<dbReference type="PANTHER" id="PTHR43667">
    <property type="entry name" value="CYCLOPROPANE-FATTY-ACYL-PHOSPHOLIPID SYNTHASE"/>
    <property type="match status" value="1"/>
</dbReference>
<comment type="similarity">
    <text evidence="1">Belongs to the CFA/CMAS family.</text>
</comment>
<dbReference type="EMBL" id="FAUH01000002">
    <property type="protein sequence ID" value="CUU65060.1"/>
    <property type="molecule type" value="Genomic_DNA"/>
</dbReference>
<dbReference type="AlphaFoldDB" id="A0A0X2NJY6"/>
<dbReference type="PIRSF" id="PIRSF003085">
    <property type="entry name" value="CMAS"/>
    <property type="match status" value="1"/>
</dbReference>
<keyword evidence="3 6" id="KW-0808">Transferase</keyword>
<evidence type="ECO:0000256" key="4">
    <source>
        <dbReference type="ARBA" id="ARBA00022691"/>
    </source>
</evidence>
<name>A0A0X2NJY6_9CORY</name>
<dbReference type="PANTHER" id="PTHR43667:SF1">
    <property type="entry name" value="CYCLOPROPANE-FATTY-ACYL-PHOSPHOLIPID SYNTHASE"/>
    <property type="match status" value="1"/>
</dbReference>
<dbReference type="Gene3D" id="3.40.50.150">
    <property type="entry name" value="Vaccinia Virus protein VP39"/>
    <property type="match status" value="1"/>
</dbReference>
<evidence type="ECO:0000256" key="2">
    <source>
        <dbReference type="ARBA" id="ARBA00022603"/>
    </source>
</evidence>
<organism evidence="6 7">
    <name type="scientific">Corynebacterium variabile</name>
    <dbReference type="NCBI Taxonomy" id="1727"/>
    <lineage>
        <taxon>Bacteria</taxon>
        <taxon>Bacillati</taxon>
        <taxon>Actinomycetota</taxon>
        <taxon>Actinomycetes</taxon>
        <taxon>Mycobacteriales</taxon>
        <taxon>Corynebacteriaceae</taxon>
        <taxon>Corynebacterium</taxon>
    </lineage>
</organism>
<dbReference type="InterPro" id="IPR029063">
    <property type="entry name" value="SAM-dependent_MTases_sf"/>
</dbReference>
<keyword evidence="2 6" id="KW-0489">Methyltransferase</keyword>
<accession>A0A0X2NJY6</accession>
<keyword evidence="5" id="KW-0443">Lipid metabolism</keyword>
<dbReference type="InterPro" id="IPR050723">
    <property type="entry name" value="CFA/CMAS"/>
</dbReference>
<dbReference type="Pfam" id="PF02353">
    <property type="entry name" value="CMAS"/>
    <property type="match status" value="1"/>
</dbReference>
<dbReference type="OrthoDB" id="9782855at2"/>
<evidence type="ECO:0000313" key="6">
    <source>
        <dbReference type="EMBL" id="CUU65060.1"/>
    </source>
</evidence>
<dbReference type="RefSeq" id="WP_141656986.1">
    <property type="nucleotide sequence ID" value="NZ_FAUH01000002.1"/>
</dbReference>
<dbReference type="GO" id="GO:0008610">
    <property type="term" value="P:lipid biosynthetic process"/>
    <property type="evidence" value="ECO:0007669"/>
    <property type="project" value="InterPro"/>
</dbReference>
<sequence>MSSSRAAFTPLTVGQIVEKVIAPPMPFRVTAFDGSTAGPEDAELRLEITSPDALAYVVTAPGDLGLARAYITGGLKISGEHPGHPVAVFDHLQHLYDQFHRPSASEMVEILRTLKHLKVFRFQPAPVQETLPGWKRALLEGLSRHSKERDKEVVSRHYDVGNDFYELFLGDSMAYTCAYYPEDEGLDNIPGPAGDWNPENWAKGVDANAPLTAAQDNKHRLVFDKLGLRPGERLLDVGCGWGGMVRYAARHGVKAVGVTLSQEQYEWGKAKIEEEGLQDLAEVRCIDYRDVKETHFDAVSAIGILEHIGVSNYEAYFEFLFSKLRPGGRMLNHCITRPNNVKTKTGQFIDRYIFPDGELTGSGKIITIMQDTGFDVVHEEDLRPNYQRTLHDWCELLAANWEDAVELVGEQTARLFGLYMAGSEWHFEHNKIQLHQVLGVKPDDGGYIGVPTRQWWKP</sequence>
<dbReference type="CDD" id="cd02440">
    <property type="entry name" value="AdoMet_MTases"/>
    <property type="match status" value="1"/>
</dbReference>
<evidence type="ECO:0000256" key="3">
    <source>
        <dbReference type="ARBA" id="ARBA00022679"/>
    </source>
</evidence>
<dbReference type="EC" id="2.1.1.79" evidence="6"/>
<evidence type="ECO:0000256" key="5">
    <source>
        <dbReference type="ARBA" id="ARBA00023098"/>
    </source>
</evidence>
<keyword evidence="7" id="KW-1185">Reference proteome</keyword>
<dbReference type="SUPFAM" id="SSF53335">
    <property type="entry name" value="S-adenosyl-L-methionine-dependent methyltransferases"/>
    <property type="match status" value="1"/>
</dbReference>
<dbReference type="InterPro" id="IPR003333">
    <property type="entry name" value="CMAS"/>
</dbReference>
<dbReference type="Proteomes" id="UP000182498">
    <property type="component" value="Unassembled WGS sequence"/>
</dbReference>
<evidence type="ECO:0000256" key="1">
    <source>
        <dbReference type="ARBA" id="ARBA00010815"/>
    </source>
</evidence>
<evidence type="ECO:0000313" key="7">
    <source>
        <dbReference type="Proteomes" id="UP000182498"/>
    </source>
</evidence>
<gene>
    <name evidence="6" type="ORF">CVAR292_00369</name>
</gene>
<protein>
    <submittedName>
        <fullName evidence="6">Cyclopropane fatty acid synthase and related methyltransferases</fullName>
        <ecNumber evidence="6">2.1.1.79</ecNumber>
    </submittedName>
</protein>
<dbReference type="GO" id="GO:0008825">
    <property type="term" value="F:cyclopropane-fatty-acyl-phospholipid synthase activity"/>
    <property type="evidence" value="ECO:0007669"/>
    <property type="project" value="UniProtKB-EC"/>
</dbReference>
<dbReference type="GO" id="GO:0032259">
    <property type="term" value="P:methylation"/>
    <property type="evidence" value="ECO:0007669"/>
    <property type="project" value="UniProtKB-KW"/>
</dbReference>